<dbReference type="InterPro" id="IPR011195">
    <property type="entry name" value="UCP010256"/>
</dbReference>
<protein>
    <recommendedName>
        <fullName evidence="4">VWA domain containing CoxE-like protein</fullName>
    </recommendedName>
</protein>
<dbReference type="InterPro" id="IPR036465">
    <property type="entry name" value="vWFA_dom_sf"/>
</dbReference>
<gene>
    <name evidence="2" type="ORF">SAMN04489793_4037</name>
</gene>
<organism evidence="2 3">
    <name type="scientific">Tsukamurella tyrosinosolvens</name>
    <dbReference type="NCBI Taxonomy" id="57704"/>
    <lineage>
        <taxon>Bacteria</taxon>
        <taxon>Bacillati</taxon>
        <taxon>Actinomycetota</taxon>
        <taxon>Actinomycetes</taxon>
        <taxon>Mycobacteriales</taxon>
        <taxon>Tsukamurellaceae</taxon>
        <taxon>Tsukamurella</taxon>
    </lineage>
</organism>
<feature type="compositionally biased region" description="Gly residues" evidence="1">
    <location>
        <begin position="91"/>
        <end position="106"/>
    </location>
</feature>
<keyword evidence="3" id="KW-1185">Reference proteome</keyword>
<dbReference type="PANTHER" id="PTHR39338:SF5">
    <property type="entry name" value="BLR6139 PROTEIN"/>
    <property type="match status" value="1"/>
</dbReference>
<dbReference type="SUPFAM" id="SSF53300">
    <property type="entry name" value="vWA-like"/>
    <property type="match status" value="1"/>
</dbReference>
<reference evidence="3" key="1">
    <citation type="submission" date="2016-10" db="EMBL/GenBank/DDBJ databases">
        <authorList>
            <person name="Varghese N."/>
            <person name="Submissions S."/>
        </authorList>
    </citation>
    <scope>NUCLEOTIDE SEQUENCE [LARGE SCALE GENOMIC DNA]</scope>
    <source>
        <strain evidence="3">DSM 44234</strain>
    </source>
</reference>
<feature type="region of interest" description="Disordered" evidence="1">
    <location>
        <begin position="91"/>
        <end position="130"/>
    </location>
</feature>
<dbReference type="Proteomes" id="UP000182241">
    <property type="component" value="Unassembled WGS sequence"/>
</dbReference>
<dbReference type="InterPro" id="IPR008912">
    <property type="entry name" value="Uncharacterised_CoxE"/>
</dbReference>
<dbReference type="RefSeq" id="WP_068739385.1">
    <property type="nucleotide sequence ID" value="NZ_CBDRGN010000003.1"/>
</dbReference>
<dbReference type="Pfam" id="PF05762">
    <property type="entry name" value="VWA_CoxE"/>
    <property type="match status" value="1"/>
</dbReference>
<dbReference type="PANTHER" id="PTHR39338">
    <property type="entry name" value="BLL5662 PROTEIN-RELATED"/>
    <property type="match status" value="1"/>
</dbReference>
<sequence length="502" mass="54103">MTTVRDPGAGTPLDTHLHAFVRTLRERGMAIGPGEAITAAEVLTVLDLTDRGQLREGLAAVLLREQMHRKTFDVIFDLYFPVRGGFGAAGTGPDGASGSGGEGCSGAPGEAPDQVDPLKMPAADTPPDPDAVREALRQEAVAALVAGGDHDGIASQIVEQLGEYNSATGTAFSSYQALKALNPQTLIAAIANGLLAAAGEEGAAPGSFEYESARRVARSRVAGLTERVTELTSVAMAARRGPEAVAQYAAPQLPENVAFFAATRTELHRMEQTVRPLARQLSTRLLVRRRRARRGPIDLRRTLRKSMSTGGVPIDLAHRRPRPTKPELVLLCDLSGSVAGFSNFTLLLTHALSAEFSKIRVFGFVDSVDEITDYIDPSRTLTVDTVVDMFDRVIRETNVARFGGSDYGNVLRTFVRDFPDAVTHRGTLLILGDARSNHTDPALAELDELVDKARHAFWLNPERRASWGTGDSVADKYGRLIDMYECRTAGQLAEVIGRLLPV</sequence>
<evidence type="ECO:0008006" key="4">
    <source>
        <dbReference type="Google" id="ProtNLM"/>
    </source>
</evidence>
<dbReference type="EMBL" id="FNSA01000003">
    <property type="protein sequence ID" value="SED12263.1"/>
    <property type="molecule type" value="Genomic_DNA"/>
</dbReference>
<name>A0A1H4Y2Z4_TSUTY</name>
<evidence type="ECO:0000313" key="3">
    <source>
        <dbReference type="Proteomes" id="UP000182241"/>
    </source>
</evidence>
<accession>A0A1H4Y2Z4</accession>
<dbReference type="PIRSF" id="PIRSF010256">
    <property type="entry name" value="CoxE_vWa"/>
    <property type="match status" value="1"/>
</dbReference>
<dbReference type="OrthoDB" id="5174525at2"/>
<proteinExistence type="predicted"/>
<dbReference type="STRING" id="57704.SAMN04489793_4037"/>
<evidence type="ECO:0000256" key="1">
    <source>
        <dbReference type="SAM" id="MobiDB-lite"/>
    </source>
</evidence>
<dbReference type="AlphaFoldDB" id="A0A1H4Y2Z4"/>
<evidence type="ECO:0000313" key="2">
    <source>
        <dbReference type="EMBL" id="SED12263.1"/>
    </source>
</evidence>